<accession>A0ABN8I1Y0</accession>
<proteinExistence type="predicted"/>
<evidence type="ECO:0000313" key="2">
    <source>
        <dbReference type="EMBL" id="CAH2046881.1"/>
    </source>
</evidence>
<name>A0ABN8I1Y0_9NEOP</name>
<reference evidence="2" key="1">
    <citation type="submission" date="2022-03" db="EMBL/GenBank/DDBJ databases">
        <authorList>
            <person name="Martin H S."/>
        </authorList>
    </citation>
    <scope>NUCLEOTIDE SEQUENCE</scope>
</reference>
<evidence type="ECO:0000313" key="3">
    <source>
        <dbReference type="Proteomes" id="UP000837857"/>
    </source>
</evidence>
<dbReference type="Proteomes" id="UP000837857">
    <property type="component" value="Chromosome 17"/>
</dbReference>
<protein>
    <submittedName>
        <fullName evidence="2">Uncharacterized protein</fullName>
    </submittedName>
</protein>
<feature type="non-terminal residue" evidence="2">
    <location>
        <position position="82"/>
    </location>
</feature>
<gene>
    <name evidence="2" type="ORF">IPOD504_LOCUS5528</name>
</gene>
<dbReference type="EMBL" id="OW152829">
    <property type="protein sequence ID" value="CAH2046881.1"/>
    <property type="molecule type" value="Genomic_DNA"/>
</dbReference>
<organism evidence="2 3">
    <name type="scientific">Iphiclides podalirius</name>
    <name type="common">scarce swallowtail</name>
    <dbReference type="NCBI Taxonomy" id="110791"/>
    <lineage>
        <taxon>Eukaryota</taxon>
        <taxon>Metazoa</taxon>
        <taxon>Ecdysozoa</taxon>
        <taxon>Arthropoda</taxon>
        <taxon>Hexapoda</taxon>
        <taxon>Insecta</taxon>
        <taxon>Pterygota</taxon>
        <taxon>Neoptera</taxon>
        <taxon>Endopterygota</taxon>
        <taxon>Lepidoptera</taxon>
        <taxon>Glossata</taxon>
        <taxon>Ditrysia</taxon>
        <taxon>Papilionoidea</taxon>
        <taxon>Papilionidae</taxon>
        <taxon>Papilioninae</taxon>
        <taxon>Iphiclides</taxon>
    </lineage>
</organism>
<feature type="region of interest" description="Disordered" evidence="1">
    <location>
        <begin position="38"/>
        <end position="82"/>
    </location>
</feature>
<sequence length="82" mass="8981">MVKNERRIVSKGGYRWPMSRSQITNVMGRVALNECATLGSRPPSHAHRAVPHSGKVAARMGDKGHGPSAITPQWGPPDTLYY</sequence>
<keyword evidence="3" id="KW-1185">Reference proteome</keyword>
<evidence type="ECO:0000256" key="1">
    <source>
        <dbReference type="SAM" id="MobiDB-lite"/>
    </source>
</evidence>